<sequence>MSERREHSTRPCLANSAVSGKRLVVLARAAASVLFKSPACPLLFFSRLLALVFSRFTERDCPGSHIPPHLYVTLLSHPSQLSVRETPTFRRLVSMPSPSDLALLSKRKYALRATDPFDFASAWEHSILPLILNELIKEQCTEFAINVHNFPGQSSEAVRRVIYITLPADMDTAALEPAVSSQLEHVVPAHFEPLDLEFLKG</sequence>
<comment type="caution">
    <text evidence="1">The sequence shown here is derived from an EMBL/GenBank/DDBJ whole genome shotgun (WGS) entry which is preliminary data.</text>
</comment>
<proteinExistence type="predicted"/>
<evidence type="ECO:0000313" key="1">
    <source>
        <dbReference type="EMBL" id="KAH6632465.1"/>
    </source>
</evidence>
<name>A0ACB7P822_9PEZI</name>
<dbReference type="Proteomes" id="UP000724584">
    <property type="component" value="Unassembled WGS sequence"/>
</dbReference>
<evidence type="ECO:0000313" key="2">
    <source>
        <dbReference type="Proteomes" id="UP000724584"/>
    </source>
</evidence>
<keyword evidence="2" id="KW-1185">Reference proteome</keyword>
<organism evidence="1 2">
    <name type="scientific">Chaetomium tenue</name>
    <dbReference type="NCBI Taxonomy" id="1854479"/>
    <lineage>
        <taxon>Eukaryota</taxon>
        <taxon>Fungi</taxon>
        <taxon>Dikarya</taxon>
        <taxon>Ascomycota</taxon>
        <taxon>Pezizomycotina</taxon>
        <taxon>Sordariomycetes</taxon>
        <taxon>Sordariomycetidae</taxon>
        <taxon>Sordariales</taxon>
        <taxon>Chaetomiaceae</taxon>
        <taxon>Chaetomium</taxon>
    </lineage>
</organism>
<gene>
    <name evidence="1" type="ORF">F5144DRAFT_574153</name>
</gene>
<protein>
    <submittedName>
        <fullName evidence="1">Uncharacterized protein</fullName>
    </submittedName>
</protein>
<reference evidence="1 2" key="1">
    <citation type="journal article" date="2021" name="Nat. Commun.">
        <title>Genetic determinants of endophytism in the Arabidopsis root mycobiome.</title>
        <authorList>
            <person name="Mesny F."/>
            <person name="Miyauchi S."/>
            <person name="Thiergart T."/>
            <person name="Pickel B."/>
            <person name="Atanasova L."/>
            <person name="Karlsson M."/>
            <person name="Huettel B."/>
            <person name="Barry K.W."/>
            <person name="Haridas S."/>
            <person name="Chen C."/>
            <person name="Bauer D."/>
            <person name="Andreopoulos W."/>
            <person name="Pangilinan J."/>
            <person name="LaButti K."/>
            <person name="Riley R."/>
            <person name="Lipzen A."/>
            <person name="Clum A."/>
            <person name="Drula E."/>
            <person name="Henrissat B."/>
            <person name="Kohler A."/>
            <person name="Grigoriev I.V."/>
            <person name="Martin F.M."/>
            <person name="Hacquard S."/>
        </authorList>
    </citation>
    <scope>NUCLEOTIDE SEQUENCE [LARGE SCALE GENOMIC DNA]</scope>
    <source>
        <strain evidence="1 2">MPI-SDFR-AT-0079</strain>
    </source>
</reference>
<dbReference type="EMBL" id="JAGIZQ010000004">
    <property type="protein sequence ID" value="KAH6632465.1"/>
    <property type="molecule type" value="Genomic_DNA"/>
</dbReference>
<accession>A0ACB7P822</accession>